<feature type="region of interest" description="Disordered" evidence="9">
    <location>
        <begin position="131"/>
        <end position="154"/>
    </location>
</feature>
<proteinExistence type="inferred from homology"/>
<dbReference type="OrthoDB" id="5345625at2759"/>
<feature type="compositionally biased region" description="Polar residues" evidence="9">
    <location>
        <begin position="285"/>
        <end position="296"/>
    </location>
</feature>
<evidence type="ECO:0000256" key="2">
    <source>
        <dbReference type="ARBA" id="ARBA00004496"/>
    </source>
</evidence>
<gene>
    <name evidence="10" type="ORF">BAUCODRAFT_28806</name>
</gene>
<keyword evidence="5" id="KW-0678">Repressor</keyword>
<dbReference type="eggNOG" id="ENOG502RKSR">
    <property type="taxonomic scope" value="Eukaryota"/>
</dbReference>
<keyword evidence="7" id="KW-0804">Transcription</keyword>
<evidence type="ECO:0000256" key="4">
    <source>
        <dbReference type="ARBA" id="ARBA00022490"/>
    </source>
</evidence>
<keyword evidence="4" id="KW-0963">Cytoplasm</keyword>
<evidence type="ECO:0000256" key="6">
    <source>
        <dbReference type="ARBA" id="ARBA00023015"/>
    </source>
</evidence>
<feature type="compositionally biased region" description="Polar residues" evidence="9">
    <location>
        <begin position="1"/>
        <end position="10"/>
    </location>
</feature>
<protein>
    <submittedName>
        <fullName evidence="10">Uncharacterized protein</fullName>
    </submittedName>
</protein>
<dbReference type="KEGG" id="bcom:BAUCODRAFT_28806"/>
<dbReference type="RefSeq" id="XP_007671637.1">
    <property type="nucleotide sequence ID" value="XM_007673447.1"/>
</dbReference>
<evidence type="ECO:0000313" key="11">
    <source>
        <dbReference type="Proteomes" id="UP000011761"/>
    </source>
</evidence>
<dbReference type="GO" id="GO:0005634">
    <property type="term" value="C:nucleus"/>
    <property type="evidence" value="ECO:0007669"/>
    <property type="project" value="UniProtKB-SubCell"/>
</dbReference>
<evidence type="ECO:0000256" key="1">
    <source>
        <dbReference type="ARBA" id="ARBA00004123"/>
    </source>
</evidence>
<reference evidence="10 11" key="1">
    <citation type="journal article" date="2012" name="PLoS Pathog.">
        <title>Diverse lifestyles and strategies of plant pathogenesis encoded in the genomes of eighteen Dothideomycetes fungi.</title>
        <authorList>
            <person name="Ohm R.A."/>
            <person name="Feau N."/>
            <person name="Henrissat B."/>
            <person name="Schoch C.L."/>
            <person name="Horwitz B.A."/>
            <person name="Barry K.W."/>
            <person name="Condon B.J."/>
            <person name="Copeland A.C."/>
            <person name="Dhillon B."/>
            <person name="Glaser F."/>
            <person name="Hesse C.N."/>
            <person name="Kosti I."/>
            <person name="LaButti K."/>
            <person name="Lindquist E.A."/>
            <person name="Lucas S."/>
            <person name="Salamov A.A."/>
            <person name="Bradshaw R.E."/>
            <person name="Ciuffetti L."/>
            <person name="Hamelin R.C."/>
            <person name="Kema G.H.J."/>
            <person name="Lawrence C."/>
            <person name="Scott J.A."/>
            <person name="Spatafora J.W."/>
            <person name="Turgeon B.G."/>
            <person name="de Wit P.J.G.M."/>
            <person name="Zhong S."/>
            <person name="Goodwin S.B."/>
            <person name="Grigoriev I.V."/>
        </authorList>
    </citation>
    <scope>NUCLEOTIDE SEQUENCE [LARGE SCALE GENOMIC DNA]</scope>
    <source>
        <strain evidence="10 11">UAMH 10762</strain>
    </source>
</reference>
<comment type="similarity">
    <text evidence="3">Belongs to the WHI5/NRM1 family.</text>
</comment>
<dbReference type="InterPro" id="IPR013734">
    <property type="entry name" value="TF_Nrm1/Whi5"/>
</dbReference>
<dbReference type="GeneID" id="19110781"/>
<keyword evidence="8" id="KW-0539">Nucleus</keyword>
<sequence>MGTTKDSNTAFVRPAQMDRHHSHGRSVLGEVSPNVKTAMAPTSMLQGNKPSMGSPLKRTFNAMAENDAGFTYLKKRKMSDDTALSPIDGIHAPTRSIFDAKTKPAVDIVGFPQQEPSLANLTGLVPVPTIEEPCLTEPNTPSDGGDGTQDSSVERRSFSSLINYDPSSQPSKTLLESVSRAEMLKLRLRVALYKVRTNQVDIPFEKLRADTPESLASRAVEEAVAELRREAQERLSLQRPPVSKLLPGPVLLPTAYSSRTIFEPLLAAELQHDAGSRSPLRGTQPHGSQQSRTPQTAGRRMLYDEAELTSSGIKGRVAEGLLGLRNAV</sequence>
<comment type="subcellular location">
    <subcellularLocation>
        <location evidence="2">Cytoplasm</location>
    </subcellularLocation>
    <subcellularLocation>
        <location evidence="1">Nucleus</location>
    </subcellularLocation>
</comment>
<name>M2M0C7_BAUPA</name>
<keyword evidence="6" id="KW-0805">Transcription regulation</keyword>
<dbReference type="OMA" id="YERERRM"/>
<dbReference type="GO" id="GO:0005737">
    <property type="term" value="C:cytoplasm"/>
    <property type="evidence" value="ECO:0007669"/>
    <property type="project" value="UniProtKB-SubCell"/>
</dbReference>
<evidence type="ECO:0000256" key="9">
    <source>
        <dbReference type="SAM" id="MobiDB-lite"/>
    </source>
</evidence>
<keyword evidence="11" id="KW-1185">Reference proteome</keyword>
<dbReference type="Proteomes" id="UP000011761">
    <property type="component" value="Unassembled WGS sequence"/>
</dbReference>
<feature type="region of interest" description="Disordered" evidence="9">
    <location>
        <begin position="273"/>
        <end position="299"/>
    </location>
</feature>
<dbReference type="HOGENOM" id="CLU_847266_0_0_1"/>
<dbReference type="Pfam" id="PF08528">
    <property type="entry name" value="Whi5"/>
    <property type="match status" value="1"/>
</dbReference>
<evidence type="ECO:0000256" key="8">
    <source>
        <dbReference type="ARBA" id="ARBA00023242"/>
    </source>
</evidence>
<feature type="region of interest" description="Disordered" evidence="9">
    <location>
        <begin position="1"/>
        <end position="27"/>
    </location>
</feature>
<dbReference type="EMBL" id="KB445550">
    <property type="protein sequence ID" value="EMD00453.1"/>
    <property type="molecule type" value="Genomic_DNA"/>
</dbReference>
<evidence type="ECO:0000313" key="10">
    <source>
        <dbReference type="EMBL" id="EMD00453.1"/>
    </source>
</evidence>
<accession>M2M0C7</accession>
<organism evidence="10 11">
    <name type="scientific">Baudoinia panamericana (strain UAMH 10762)</name>
    <name type="common">Angels' share fungus</name>
    <name type="synonym">Baudoinia compniacensis (strain UAMH 10762)</name>
    <dbReference type="NCBI Taxonomy" id="717646"/>
    <lineage>
        <taxon>Eukaryota</taxon>
        <taxon>Fungi</taxon>
        <taxon>Dikarya</taxon>
        <taxon>Ascomycota</taxon>
        <taxon>Pezizomycotina</taxon>
        <taxon>Dothideomycetes</taxon>
        <taxon>Dothideomycetidae</taxon>
        <taxon>Mycosphaerellales</taxon>
        <taxon>Teratosphaeriaceae</taxon>
        <taxon>Baudoinia</taxon>
    </lineage>
</organism>
<evidence type="ECO:0000256" key="5">
    <source>
        <dbReference type="ARBA" id="ARBA00022491"/>
    </source>
</evidence>
<evidence type="ECO:0000256" key="3">
    <source>
        <dbReference type="ARBA" id="ARBA00006922"/>
    </source>
</evidence>
<dbReference type="AlphaFoldDB" id="M2M0C7"/>
<evidence type="ECO:0000256" key="7">
    <source>
        <dbReference type="ARBA" id="ARBA00023163"/>
    </source>
</evidence>